<accession>A0ABW3BMB4</accession>
<gene>
    <name evidence="2" type="ORF">ACFQZU_23085</name>
</gene>
<dbReference type="InterPro" id="IPR023302">
    <property type="entry name" value="Pept_S9A_N"/>
</dbReference>
<feature type="domain" description="Peptidase S9A N-terminal" evidence="1">
    <location>
        <begin position="20"/>
        <end position="52"/>
    </location>
</feature>
<dbReference type="SUPFAM" id="SSF50993">
    <property type="entry name" value="Peptidase/esterase 'gauge' domain"/>
    <property type="match status" value="1"/>
</dbReference>
<dbReference type="EMBL" id="JBHTHR010001427">
    <property type="protein sequence ID" value="MFD0804180.1"/>
    <property type="molecule type" value="Genomic_DNA"/>
</dbReference>
<sequence length="60" mass="6588">MAAPNHGIARDDGRAALLCVVDTVHGTQVADPYRWLEGPDSPATRRWLAEREREFAAAAE</sequence>
<dbReference type="InterPro" id="IPR029058">
    <property type="entry name" value="AB_hydrolase_fold"/>
</dbReference>
<comment type="caution">
    <text evidence="2">The sequence shown here is derived from an EMBL/GenBank/DDBJ whole genome shotgun (WGS) entry which is preliminary data.</text>
</comment>
<organism evidence="2 3">
    <name type="scientific">Streptomonospora algeriensis</name>
    <dbReference type="NCBI Taxonomy" id="995084"/>
    <lineage>
        <taxon>Bacteria</taxon>
        <taxon>Bacillati</taxon>
        <taxon>Actinomycetota</taxon>
        <taxon>Actinomycetes</taxon>
        <taxon>Streptosporangiales</taxon>
        <taxon>Nocardiopsidaceae</taxon>
        <taxon>Streptomonospora</taxon>
    </lineage>
</organism>
<keyword evidence="3" id="KW-1185">Reference proteome</keyword>
<name>A0ABW3BMB4_9ACTN</name>
<proteinExistence type="predicted"/>
<dbReference type="Proteomes" id="UP001596956">
    <property type="component" value="Unassembled WGS sequence"/>
</dbReference>
<evidence type="ECO:0000313" key="2">
    <source>
        <dbReference type="EMBL" id="MFD0804180.1"/>
    </source>
</evidence>
<reference evidence="3" key="1">
    <citation type="journal article" date="2019" name="Int. J. Syst. Evol. Microbiol.">
        <title>The Global Catalogue of Microorganisms (GCM) 10K type strain sequencing project: providing services to taxonomists for standard genome sequencing and annotation.</title>
        <authorList>
            <consortium name="The Broad Institute Genomics Platform"/>
            <consortium name="The Broad Institute Genome Sequencing Center for Infectious Disease"/>
            <person name="Wu L."/>
            <person name="Ma J."/>
        </authorList>
    </citation>
    <scope>NUCLEOTIDE SEQUENCE [LARGE SCALE GENOMIC DNA]</scope>
    <source>
        <strain evidence="3">CCUG 63369</strain>
    </source>
</reference>
<dbReference type="Gene3D" id="3.40.50.1820">
    <property type="entry name" value="alpha/beta hydrolase"/>
    <property type="match status" value="1"/>
</dbReference>
<evidence type="ECO:0000259" key="1">
    <source>
        <dbReference type="Pfam" id="PF02897"/>
    </source>
</evidence>
<dbReference type="Pfam" id="PF02897">
    <property type="entry name" value="Peptidase_S9_N"/>
    <property type="match status" value="1"/>
</dbReference>
<feature type="non-terminal residue" evidence="2">
    <location>
        <position position="60"/>
    </location>
</feature>
<protein>
    <recommendedName>
        <fullName evidence="1">Peptidase S9A N-terminal domain-containing protein</fullName>
    </recommendedName>
</protein>
<evidence type="ECO:0000313" key="3">
    <source>
        <dbReference type="Proteomes" id="UP001596956"/>
    </source>
</evidence>